<organism evidence="2 3">
    <name type="scientific">Desulfomicrobium macestii</name>
    <dbReference type="NCBI Taxonomy" id="90731"/>
    <lineage>
        <taxon>Bacteria</taxon>
        <taxon>Pseudomonadati</taxon>
        <taxon>Thermodesulfobacteriota</taxon>
        <taxon>Desulfovibrionia</taxon>
        <taxon>Desulfovibrionales</taxon>
        <taxon>Desulfomicrobiaceae</taxon>
        <taxon>Desulfomicrobium</taxon>
    </lineage>
</organism>
<dbReference type="SUPFAM" id="SSF55347">
    <property type="entry name" value="Glyceraldehyde-3-phosphate dehydrogenase-like, C-terminal domain"/>
    <property type="match status" value="1"/>
</dbReference>
<dbReference type="CDD" id="cd03358">
    <property type="entry name" value="LbH_WxcM_N_like"/>
    <property type="match status" value="1"/>
</dbReference>
<protein>
    <submittedName>
        <fullName evidence="2">UDP-2-acetamido-3-amino-2,3-dideoxy-glucuronate N-acetyltransferase</fullName>
        <ecNumber evidence="2">2.3.1.201</ecNumber>
    </submittedName>
</protein>
<evidence type="ECO:0000313" key="3">
    <source>
        <dbReference type="Proteomes" id="UP000639010"/>
    </source>
</evidence>
<sequence>MLDEDKAKELIELADSRHRILMVGHLLQYHPAFLELKRLVSEGELGKINYICSHRLNLGKIRREENILWSFAPHDISMILALADSELESVMTAGANYLHQRISDVTTTHMEFASGMKAHIFVSWLHPFKEQKLVVVGEKKMAVFDDTLPWAEKLLLYPHEINWENNVPVPAKANGYRLELPDAEPLKLECLHFIECASEGKAPRTDGREGLEVLRVLNASQQSLNAEGKKIFLSGKADTSAQESAFVHETAVVDAGASVGHGSHIWHFSHVMSGATIGRNVNIGQNVFVGKDVSVGDGCKIQNNVSVYPGVTLEENVFCGPSMVFTNVFNPRANIRRMEEMRRTHVGKGATLGANCTIVCGNNIGRHAFVGAGAVVTADVPDHALVMGNPARVRGWMCECGNKLDEAGRCPACGKEYSNRAAMADDVLGRDA</sequence>
<dbReference type="PANTHER" id="PTHR43377:SF6">
    <property type="entry name" value="GFO_IDH_MOCA-LIKE OXIDOREDUCTASE N-TERMINAL DOMAIN-CONTAINING PROTEIN"/>
    <property type="match status" value="1"/>
</dbReference>
<feature type="domain" description="GFO/IDH/MocA-like oxidoreductase" evidence="1">
    <location>
        <begin position="33"/>
        <end position="142"/>
    </location>
</feature>
<dbReference type="InterPro" id="IPR051450">
    <property type="entry name" value="Gfo/Idh/MocA_Oxidoreductases"/>
</dbReference>
<gene>
    <name evidence="2" type="ORF">H4684_003073</name>
</gene>
<dbReference type="Gene3D" id="2.160.10.10">
    <property type="entry name" value="Hexapeptide repeat proteins"/>
    <property type="match status" value="1"/>
</dbReference>
<dbReference type="Pfam" id="PF14602">
    <property type="entry name" value="Hexapep_2"/>
    <property type="match status" value="1"/>
</dbReference>
<dbReference type="InterPro" id="IPR055170">
    <property type="entry name" value="GFO_IDH_MocA-like_dom"/>
</dbReference>
<dbReference type="InterPro" id="IPR001451">
    <property type="entry name" value="Hexapep"/>
</dbReference>
<keyword evidence="2" id="KW-0808">Transferase</keyword>
<keyword evidence="3" id="KW-1185">Reference proteome</keyword>
<accession>A0ABR9H6S4</accession>
<dbReference type="EMBL" id="JADBGG010000026">
    <property type="protein sequence ID" value="MBE1426408.1"/>
    <property type="molecule type" value="Genomic_DNA"/>
</dbReference>
<dbReference type="GO" id="GO:0016746">
    <property type="term" value="F:acyltransferase activity"/>
    <property type="evidence" value="ECO:0007669"/>
    <property type="project" value="UniProtKB-KW"/>
</dbReference>
<dbReference type="Gene3D" id="3.40.50.720">
    <property type="entry name" value="NAD(P)-binding Rossmann-like Domain"/>
    <property type="match status" value="1"/>
</dbReference>
<name>A0ABR9H6S4_9BACT</name>
<dbReference type="Gene3D" id="3.30.360.10">
    <property type="entry name" value="Dihydrodipicolinate Reductase, domain 2"/>
    <property type="match status" value="1"/>
</dbReference>
<comment type="caution">
    <text evidence="2">The sequence shown here is derived from an EMBL/GenBank/DDBJ whole genome shotgun (WGS) entry which is preliminary data.</text>
</comment>
<evidence type="ECO:0000259" key="1">
    <source>
        <dbReference type="Pfam" id="PF22725"/>
    </source>
</evidence>
<dbReference type="InterPro" id="IPR011004">
    <property type="entry name" value="Trimer_LpxA-like_sf"/>
</dbReference>
<dbReference type="Proteomes" id="UP000639010">
    <property type="component" value="Unassembled WGS sequence"/>
</dbReference>
<dbReference type="Pfam" id="PF22725">
    <property type="entry name" value="GFO_IDH_MocA_C3"/>
    <property type="match status" value="1"/>
</dbReference>
<dbReference type="EC" id="2.3.1.201" evidence="2"/>
<reference evidence="2 3" key="1">
    <citation type="submission" date="2020-10" db="EMBL/GenBank/DDBJ databases">
        <title>Genomic Encyclopedia of Type Strains, Phase IV (KMG-IV): sequencing the most valuable type-strain genomes for metagenomic binning, comparative biology and taxonomic classification.</title>
        <authorList>
            <person name="Goeker M."/>
        </authorList>
    </citation>
    <scope>NUCLEOTIDE SEQUENCE [LARGE SCALE GENOMIC DNA]</scope>
    <source>
        <strain evidence="2 3">DSM 4194</strain>
    </source>
</reference>
<dbReference type="SUPFAM" id="SSF51161">
    <property type="entry name" value="Trimeric LpxA-like enzymes"/>
    <property type="match status" value="1"/>
</dbReference>
<dbReference type="PANTHER" id="PTHR43377">
    <property type="entry name" value="BILIVERDIN REDUCTASE A"/>
    <property type="match status" value="1"/>
</dbReference>
<proteinExistence type="predicted"/>
<keyword evidence="2" id="KW-0012">Acyltransferase</keyword>
<evidence type="ECO:0000313" key="2">
    <source>
        <dbReference type="EMBL" id="MBE1426408.1"/>
    </source>
</evidence>
<dbReference type="Pfam" id="PF00132">
    <property type="entry name" value="Hexapep"/>
    <property type="match status" value="1"/>
</dbReference>